<dbReference type="STRING" id="1469948.GCA_000732725_02913"/>
<dbReference type="InterPro" id="IPR000086">
    <property type="entry name" value="NUDIX_hydrolase_dom"/>
</dbReference>
<dbReference type="RefSeq" id="WP_051869637.1">
    <property type="nucleotide sequence ID" value="NZ_JPNB01000002.1"/>
</dbReference>
<accession>A0A4R1QV32</accession>
<sequence length="541" mass="62249">MLKIMLCGASDVSAIEIPFNDVVEGFAGEPMWYQSGTILYWNSTKSSWIKNSTDSVQHADICVFVIMEEIGRITWDDELEAALLSEKPFLLLCLSTTYQKYRTLRKYTNIEAINDSEMQQSVKLLSSLESRQLTIISFDISCFHSVLKQQLAKIFIHCLKNLSLSHNSCTSNHFQALGLENYFTSANPEERQLDKREALESSNSIKLLARSGSSFIGSIGGRFRDILTRKVRQQGTTIQVLLVNPWSYYAVLTAFSEDENNKNYTSLIAGTMSAEDIISAYIKSKWYSIKLQDALSSYEQLVLKYPDLLVRFIDFEITASVLLTDTKCYYEPYSNFMQDTRYAKNMSTFEIAVSTNTAFYEKAIANFDMLWNFSTAYDSWKENEEAHRNRLLELLNARETHQPRRYVGVHAIIQASGTILVLKRSKDNLYQPELWDFPGGGIESGETIEEALLREVREETQLEIEVRRVLSVYSNNDQLPFRQTTQIVFMAKTNNLDVVLNSKEHSDYNWMHPSQLQNYTLMPYMQEAIDVYLSQNQQDIV</sequence>
<dbReference type="SUPFAM" id="SSF55811">
    <property type="entry name" value="Nudix"/>
    <property type="match status" value="1"/>
</dbReference>
<evidence type="ECO:0000256" key="1">
    <source>
        <dbReference type="ARBA" id="ARBA00001946"/>
    </source>
</evidence>
<evidence type="ECO:0000259" key="3">
    <source>
        <dbReference type="PROSITE" id="PS51462"/>
    </source>
</evidence>
<keyword evidence="5" id="KW-1185">Reference proteome</keyword>
<dbReference type="PROSITE" id="PS51462">
    <property type="entry name" value="NUDIX"/>
    <property type="match status" value="1"/>
</dbReference>
<dbReference type="OrthoDB" id="9787476at2"/>
<dbReference type="InterPro" id="IPR020476">
    <property type="entry name" value="Nudix_hydrolase"/>
</dbReference>
<dbReference type="EMBL" id="SLUO01000010">
    <property type="protein sequence ID" value="TCL56971.1"/>
    <property type="molecule type" value="Genomic_DNA"/>
</dbReference>
<feature type="domain" description="Nudix hydrolase" evidence="3">
    <location>
        <begin position="402"/>
        <end position="533"/>
    </location>
</feature>
<name>A0A4R1QV32_9FIRM</name>
<dbReference type="GO" id="GO:0016787">
    <property type="term" value="F:hydrolase activity"/>
    <property type="evidence" value="ECO:0007669"/>
    <property type="project" value="UniProtKB-KW"/>
</dbReference>
<comment type="cofactor">
    <cofactor evidence="1">
        <name>Mg(2+)</name>
        <dbReference type="ChEBI" id="CHEBI:18420"/>
    </cofactor>
</comment>
<dbReference type="PANTHER" id="PTHR43046:SF2">
    <property type="entry name" value="8-OXO-DGTP DIPHOSPHATASE-RELATED"/>
    <property type="match status" value="1"/>
</dbReference>
<dbReference type="PRINTS" id="PR00502">
    <property type="entry name" value="NUDIXFAMILY"/>
</dbReference>
<protein>
    <submittedName>
        <fullName evidence="4">Mutator protein MutT</fullName>
    </submittedName>
</protein>
<dbReference type="PANTHER" id="PTHR43046">
    <property type="entry name" value="GDP-MANNOSE MANNOSYL HYDROLASE"/>
    <property type="match status" value="1"/>
</dbReference>
<dbReference type="Pfam" id="PF00293">
    <property type="entry name" value="NUDIX"/>
    <property type="match status" value="1"/>
</dbReference>
<dbReference type="AlphaFoldDB" id="A0A4R1QV32"/>
<comment type="caution">
    <text evidence="4">The sequence shown here is derived from an EMBL/GenBank/DDBJ whole genome shotgun (WGS) entry which is preliminary data.</text>
</comment>
<dbReference type="Proteomes" id="UP000295718">
    <property type="component" value="Unassembled WGS sequence"/>
</dbReference>
<keyword evidence="2" id="KW-0378">Hydrolase</keyword>
<dbReference type="Gene3D" id="3.90.79.10">
    <property type="entry name" value="Nucleoside Triphosphate Pyrophosphohydrolase"/>
    <property type="match status" value="1"/>
</dbReference>
<evidence type="ECO:0000313" key="5">
    <source>
        <dbReference type="Proteomes" id="UP000295718"/>
    </source>
</evidence>
<evidence type="ECO:0000313" key="4">
    <source>
        <dbReference type="EMBL" id="TCL56971.1"/>
    </source>
</evidence>
<reference evidence="4 5" key="1">
    <citation type="submission" date="2019-03" db="EMBL/GenBank/DDBJ databases">
        <title>Genomic Encyclopedia of Type Strains, Phase IV (KMG-IV): sequencing the most valuable type-strain genomes for metagenomic binning, comparative biology and taxonomic classification.</title>
        <authorList>
            <person name="Goeker M."/>
        </authorList>
    </citation>
    <scope>NUCLEOTIDE SEQUENCE [LARGE SCALE GENOMIC DNA]</scope>
    <source>
        <strain evidence="4 5">DSM 100556</strain>
    </source>
</reference>
<proteinExistence type="predicted"/>
<gene>
    <name evidence="4" type="ORF">EDD76_110144</name>
</gene>
<dbReference type="InterPro" id="IPR015797">
    <property type="entry name" value="NUDIX_hydrolase-like_dom_sf"/>
</dbReference>
<evidence type="ECO:0000256" key="2">
    <source>
        <dbReference type="ARBA" id="ARBA00022801"/>
    </source>
</evidence>
<organism evidence="4 5">
    <name type="scientific">Kineothrix alysoides</name>
    <dbReference type="NCBI Taxonomy" id="1469948"/>
    <lineage>
        <taxon>Bacteria</taxon>
        <taxon>Bacillati</taxon>
        <taxon>Bacillota</taxon>
        <taxon>Clostridia</taxon>
        <taxon>Lachnospirales</taxon>
        <taxon>Lachnospiraceae</taxon>
        <taxon>Kineothrix</taxon>
    </lineage>
</organism>